<protein>
    <submittedName>
        <fullName evidence="3">YHS domain protein</fullName>
    </submittedName>
</protein>
<dbReference type="STRING" id="1703345.A3860_27675"/>
<reference evidence="3 4" key="1">
    <citation type="submission" date="2016-03" db="EMBL/GenBank/DDBJ databases">
        <title>Niastella vici sp. nov., isolated from farmland soil.</title>
        <authorList>
            <person name="Chen L."/>
            <person name="Wang D."/>
            <person name="Yang S."/>
            <person name="Wang G."/>
        </authorList>
    </citation>
    <scope>NUCLEOTIDE SEQUENCE [LARGE SCALE GENOMIC DNA]</scope>
    <source>
        <strain evidence="3 4">DJ57</strain>
    </source>
</reference>
<dbReference type="NCBIfam" id="NF041384">
    <property type="entry name" value="YHS_seleno_dom"/>
    <property type="match status" value="1"/>
</dbReference>
<evidence type="ECO:0000259" key="2">
    <source>
        <dbReference type="Pfam" id="PF04945"/>
    </source>
</evidence>
<dbReference type="OrthoDB" id="344729at2"/>
<evidence type="ECO:0000313" key="4">
    <source>
        <dbReference type="Proteomes" id="UP000192796"/>
    </source>
</evidence>
<sequence length="155" mass="17695">MKHFITAVCLLLMQVTIGNAQENNPRTKQFNLNHNLAIEGYDPVAYFKQNAAVKGSKDLAVFYQGVTYYFSSAANKEEFKKSPARYEPQYGGWCAYAMGSKGEKVEIDPKTFKITDGKLYLFYNKFFNNTLTSWNKDEMGLKNKADVNWKKISGI</sequence>
<evidence type="ECO:0000313" key="3">
    <source>
        <dbReference type="EMBL" id="OQP62476.1"/>
    </source>
</evidence>
<dbReference type="Proteomes" id="UP000192796">
    <property type="component" value="Unassembled WGS sequence"/>
</dbReference>
<feature type="domain" description="YHS" evidence="2">
    <location>
        <begin position="51"/>
        <end position="89"/>
    </location>
</feature>
<dbReference type="EMBL" id="LVYD01000050">
    <property type="protein sequence ID" value="OQP62476.1"/>
    <property type="molecule type" value="Genomic_DNA"/>
</dbReference>
<organism evidence="3 4">
    <name type="scientific">Niastella vici</name>
    <dbReference type="NCBI Taxonomy" id="1703345"/>
    <lineage>
        <taxon>Bacteria</taxon>
        <taxon>Pseudomonadati</taxon>
        <taxon>Bacteroidota</taxon>
        <taxon>Chitinophagia</taxon>
        <taxon>Chitinophagales</taxon>
        <taxon>Chitinophagaceae</taxon>
        <taxon>Niastella</taxon>
    </lineage>
</organism>
<gene>
    <name evidence="3" type="ORF">A3860_27675</name>
</gene>
<evidence type="ECO:0000256" key="1">
    <source>
        <dbReference type="SAM" id="SignalP"/>
    </source>
</evidence>
<dbReference type="RefSeq" id="WP_081148837.1">
    <property type="nucleotide sequence ID" value="NZ_LVYD01000050.1"/>
</dbReference>
<dbReference type="Pfam" id="PF04945">
    <property type="entry name" value="YHS"/>
    <property type="match status" value="1"/>
</dbReference>
<accession>A0A1V9FW60</accession>
<dbReference type="InterPro" id="IPR007029">
    <property type="entry name" value="YHS_dom"/>
</dbReference>
<proteinExistence type="predicted"/>
<comment type="caution">
    <text evidence="3">The sequence shown here is derived from an EMBL/GenBank/DDBJ whole genome shotgun (WGS) entry which is preliminary data.</text>
</comment>
<feature type="chain" id="PRO_5012235463" evidence="1">
    <location>
        <begin position="21"/>
        <end position="155"/>
    </location>
</feature>
<dbReference type="AlphaFoldDB" id="A0A1V9FW60"/>
<keyword evidence="1" id="KW-0732">Signal</keyword>
<name>A0A1V9FW60_9BACT</name>
<keyword evidence="4" id="KW-1185">Reference proteome</keyword>
<feature type="signal peptide" evidence="1">
    <location>
        <begin position="1"/>
        <end position="20"/>
    </location>
</feature>